<evidence type="ECO:0000259" key="9">
    <source>
        <dbReference type="Pfam" id="PF06808"/>
    </source>
</evidence>
<feature type="transmembrane region" description="Helical" evidence="8">
    <location>
        <begin position="201"/>
        <end position="225"/>
    </location>
</feature>
<dbReference type="PANTHER" id="PTHR33362:SF7">
    <property type="entry name" value="SLL1103 PROTEIN"/>
    <property type="match status" value="1"/>
</dbReference>
<keyword evidence="6 8" id="KW-0472">Membrane</keyword>
<dbReference type="InterPro" id="IPR004681">
    <property type="entry name" value="TRAP_DctM"/>
</dbReference>
<feature type="transmembrane region" description="Helical" evidence="8">
    <location>
        <begin position="361"/>
        <end position="382"/>
    </location>
</feature>
<dbReference type="EMBL" id="QTKU01000006">
    <property type="protein sequence ID" value="MBS8262680.1"/>
    <property type="molecule type" value="Genomic_DNA"/>
</dbReference>
<feature type="transmembrane region" description="Helical" evidence="8">
    <location>
        <begin position="37"/>
        <end position="57"/>
    </location>
</feature>
<evidence type="ECO:0000313" key="11">
    <source>
        <dbReference type="Proteomes" id="UP000705379"/>
    </source>
</evidence>
<keyword evidence="7" id="KW-0813">Transport</keyword>
<evidence type="ECO:0000256" key="5">
    <source>
        <dbReference type="ARBA" id="ARBA00022989"/>
    </source>
</evidence>
<organism evidence="10 11">
    <name type="scientific">Roseibium polysiphoniae</name>
    <dbReference type="NCBI Taxonomy" id="2571221"/>
    <lineage>
        <taxon>Bacteria</taxon>
        <taxon>Pseudomonadati</taxon>
        <taxon>Pseudomonadota</taxon>
        <taxon>Alphaproteobacteria</taxon>
        <taxon>Hyphomicrobiales</taxon>
        <taxon>Stappiaceae</taxon>
        <taxon>Roseibium</taxon>
    </lineage>
</organism>
<evidence type="ECO:0000256" key="3">
    <source>
        <dbReference type="ARBA" id="ARBA00022519"/>
    </source>
</evidence>
<comment type="caution">
    <text evidence="10">The sequence shown here is derived from an EMBL/GenBank/DDBJ whole genome shotgun (WGS) entry which is preliminary data.</text>
</comment>
<gene>
    <name evidence="10" type="ORF">DYI23_20810</name>
</gene>
<feature type="domain" description="TRAP C4-dicarboxylate transport system permease DctM subunit" evidence="9">
    <location>
        <begin position="354"/>
        <end position="513"/>
    </location>
</feature>
<comment type="function">
    <text evidence="7">Part of the tripartite ATP-independent periplasmic (TRAP) transport system.</text>
</comment>
<evidence type="ECO:0000256" key="7">
    <source>
        <dbReference type="RuleBase" id="RU369079"/>
    </source>
</evidence>
<keyword evidence="3 7" id="KW-0997">Cell inner membrane</keyword>
<reference evidence="10" key="2">
    <citation type="journal article" date="2021" name="Microorganisms">
        <title>Bacterial Dimethylsulfoniopropionate Biosynthesis in the East China Sea.</title>
        <authorList>
            <person name="Liu J."/>
            <person name="Zhang Y."/>
            <person name="Liu J."/>
            <person name="Zhong H."/>
            <person name="Williams B.T."/>
            <person name="Zheng Y."/>
            <person name="Curson A.R.J."/>
            <person name="Sun C."/>
            <person name="Sun H."/>
            <person name="Song D."/>
            <person name="Wagner Mackenzie B."/>
            <person name="Bermejo Martinez A."/>
            <person name="Todd J.D."/>
            <person name="Zhang X.H."/>
        </authorList>
    </citation>
    <scope>NUCLEOTIDE SEQUENCE</scope>
    <source>
        <strain evidence="10">AESS21</strain>
    </source>
</reference>
<feature type="transmembrane region" description="Helical" evidence="8">
    <location>
        <begin position="109"/>
        <end position="137"/>
    </location>
</feature>
<sequence length="524" mass="54653">MRSRLILLLEHLDLLMLVVSLLMLLLGYPAAFTLGGVALVFAGIGFFSGMAPTMGAIPIRVFGTISNETLIAVPLFIVMGIVLEKARIAEDLLTALGWLFRKVPGGLTVSVTVVGALLAASTGIVGATVVTMSLISLPSLLKAGVSPRLATGSIAAAGTLGQIIPPSIVLVFLADQLSNAYQTSQREMGNFAPDPFSIADLFAAAFLPGLLLVGVYVIYQVVVSLRTNSRDRDSSPGCAERATADVWLAMGPPLALILCVLGAILGGVATPTEAASLGVAGALVLAGSREVSGRRWLLLVPLSGALALILVQSAEAFGVGTGSVFTFVVSVIGTLAVAGGLLANIVVLFRSGILQDVLQSAVEFTAMVFAIMIGATIFSLIFRDLGGDETVSALLQDLPGGTLGAVLIVMAVMFALGFFLDFLEIVFVVVPLVAPILLQLPMPDGSPMSPAWLGVMMAVNLQTSFLTPPFGFALFYLRGAAPKEVATADIYLGAAPFVGLQLLVLICLWFFPDIATWLPRYLFS</sequence>
<dbReference type="AlphaFoldDB" id="A0A944CGE2"/>
<feature type="transmembrane region" description="Helical" evidence="8">
    <location>
        <begin position="246"/>
        <end position="268"/>
    </location>
</feature>
<feature type="transmembrane region" description="Helical" evidence="8">
    <location>
        <begin position="324"/>
        <end position="349"/>
    </location>
</feature>
<keyword evidence="4 8" id="KW-0812">Transmembrane</keyword>
<dbReference type="GO" id="GO:0022857">
    <property type="term" value="F:transmembrane transporter activity"/>
    <property type="evidence" value="ECO:0007669"/>
    <property type="project" value="UniProtKB-UniRule"/>
</dbReference>
<evidence type="ECO:0000256" key="1">
    <source>
        <dbReference type="ARBA" id="ARBA00004429"/>
    </source>
</evidence>
<evidence type="ECO:0000313" key="10">
    <source>
        <dbReference type="EMBL" id="MBS8262680.1"/>
    </source>
</evidence>
<dbReference type="GO" id="GO:0005886">
    <property type="term" value="C:plasma membrane"/>
    <property type="evidence" value="ECO:0007669"/>
    <property type="project" value="UniProtKB-SubCell"/>
</dbReference>
<feature type="transmembrane region" description="Helical" evidence="8">
    <location>
        <begin position="69"/>
        <end position="89"/>
    </location>
</feature>
<dbReference type="Proteomes" id="UP000705379">
    <property type="component" value="Unassembled WGS sequence"/>
</dbReference>
<feature type="domain" description="TRAP C4-dicarboxylate transport system permease DctM subunit" evidence="9">
    <location>
        <begin position="18"/>
        <end position="341"/>
    </location>
</feature>
<reference evidence="10" key="1">
    <citation type="submission" date="2018-08" db="EMBL/GenBank/DDBJ databases">
        <authorList>
            <person name="Jin W."/>
            <person name="Wang H."/>
            <person name="Yang Y."/>
            <person name="Li M."/>
            <person name="Liu J."/>
        </authorList>
    </citation>
    <scope>NUCLEOTIDE SEQUENCE</scope>
    <source>
        <strain evidence="10">AESS21</strain>
    </source>
</reference>
<feature type="transmembrane region" description="Helical" evidence="8">
    <location>
        <begin position="425"/>
        <end position="442"/>
    </location>
</feature>
<proteinExistence type="predicted"/>
<keyword evidence="5 8" id="KW-1133">Transmembrane helix</keyword>
<accession>A0A944CGE2</accession>
<evidence type="ECO:0000256" key="8">
    <source>
        <dbReference type="SAM" id="Phobius"/>
    </source>
</evidence>
<evidence type="ECO:0000256" key="4">
    <source>
        <dbReference type="ARBA" id="ARBA00022692"/>
    </source>
</evidence>
<keyword evidence="2" id="KW-1003">Cell membrane</keyword>
<dbReference type="Pfam" id="PF06808">
    <property type="entry name" value="DctM"/>
    <property type="match status" value="2"/>
</dbReference>
<protein>
    <submittedName>
        <fullName evidence="10">Tripartite transporter</fullName>
    </submittedName>
</protein>
<feature type="transmembrane region" description="Helical" evidence="8">
    <location>
        <begin position="489"/>
        <end position="511"/>
    </location>
</feature>
<feature type="transmembrane region" description="Helical" evidence="8">
    <location>
        <begin position="12"/>
        <end position="31"/>
    </location>
</feature>
<feature type="transmembrane region" description="Helical" evidence="8">
    <location>
        <begin position="454"/>
        <end position="477"/>
    </location>
</feature>
<name>A0A944CGE2_9HYPH</name>
<evidence type="ECO:0000256" key="6">
    <source>
        <dbReference type="ARBA" id="ARBA00023136"/>
    </source>
</evidence>
<dbReference type="InterPro" id="IPR010656">
    <property type="entry name" value="DctM"/>
</dbReference>
<feature type="transmembrane region" description="Helical" evidence="8">
    <location>
        <begin position="149"/>
        <end position="174"/>
    </location>
</feature>
<evidence type="ECO:0000256" key="2">
    <source>
        <dbReference type="ARBA" id="ARBA00022475"/>
    </source>
</evidence>
<comment type="subcellular location">
    <subcellularLocation>
        <location evidence="1 7">Cell inner membrane</location>
        <topology evidence="1 7">Multi-pass membrane protein</topology>
    </subcellularLocation>
</comment>
<dbReference type="RefSeq" id="WP_213218008.1">
    <property type="nucleotide sequence ID" value="NZ_QTKU01000006.1"/>
</dbReference>
<feature type="transmembrane region" description="Helical" evidence="8">
    <location>
        <begin position="402"/>
        <end position="420"/>
    </location>
</feature>
<dbReference type="PANTHER" id="PTHR33362">
    <property type="entry name" value="SIALIC ACID TRAP TRANSPORTER PERMEASE PROTEIN SIAT-RELATED"/>
    <property type="match status" value="1"/>
</dbReference>